<sequence length="164" mass="18614">MPAYINPATLPISLPQPNAPSEVNDRGYHPLRKCALNACGGRFRLWPHRCMPDASRRQCGAACTTEINGEKCLRIFKNAREFERHFNSVHIGKTNRTKFNCTEPDCKRVGDNGFARKDNLTQHLRNSHGVEIPKQQVRMNGRNQDGTPVVQTTRIEEVEGMDEE</sequence>
<dbReference type="OrthoDB" id="2687452at2759"/>
<evidence type="ECO:0000313" key="1">
    <source>
        <dbReference type="EMBL" id="RPB08399.1"/>
    </source>
</evidence>
<evidence type="ECO:0008006" key="3">
    <source>
        <dbReference type="Google" id="ProtNLM"/>
    </source>
</evidence>
<gene>
    <name evidence="1" type="ORF">P167DRAFT_567989</name>
</gene>
<dbReference type="EMBL" id="ML119164">
    <property type="protein sequence ID" value="RPB08399.1"/>
    <property type="molecule type" value="Genomic_DNA"/>
</dbReference>
<organism evidence="1 2">
    <name type="scientific">Morchella conica CCBAS932</name>
    <dbReference type="NCBI Taxonomy" id="1392247"/>
    <lineage>
        <taxon>Eukaryota</taxon>
        <taxon>Fungi</taxon>
        <taxon>Dikarya</taxon>
        <taxon>Ascomycota</taxon>
        <taxon>Pezizomycotina</taxon>
        <taxon>Pezizomycetes</taxon>
        <taxon>Pezizales</taxon>
        <taxon>Morchellaceae</taxon>
        <taxon>Morchella</taxon>
    </lineage>
</organism>
<accession>A0A3N4KGB3</accession>
<name>A0A3N4KGB3_9PEZI</name>
<dbReference type="Proteomes" id="UP000277580">
    <property type="component" value="Unassembled WGS sequence"/>
</dbReference>
<dbReference type="STRING" id="1392247.A0A3N4KGB3"/>
<proteinExistence type="predicted"/>
<dbReference type="Gene3D" id="3.30.160.60">
    <property type="entry name" value="Classic Zinc Finger"/>
    <property type="match status" value="1"/>
</dbReference>
<dbReference type="AlphaFoldDB" id="A0A3N4KGB3"/>
<protein>
    <recommendedName>
        <fullName evidence="3">C2H2-type domain-containing protein</fullName>
    </recommendedName>
</protein>
<dbReference type="InParanoid" id="A0A3N4KGB3"/>
<reference evidence="1 2" key="1">
    <citation type="journal article" date="2018" name="Nat. Ecol. Evol.">
        <title>Pezizomycetes genomes reveal the molecular basis of ectomycorrhizal truffle lifestyle.</title>
        <authorList>
            <person name="Murat C."/>
            <person name="Payen T."/>
            <person name="Noel B."/>
            <person name="Kuo A."/>
            <person name="Morin E."/>
            <person name="Chen J."/>
            <person name="Kohler A."/>
            <person name="Krizsan K."/>
            <person name="Balestrini R."/>
            <person name="Da Silva C."/>
            <person name="Montanini B."/>
            <person name="Hainaut M."/>
            <person name="Levati E."/>
            <person name="Barry K.W."/>
            <person name="Belfiori B."/>
            <person name="Cichocki N."/>
            <person name="Clum A."/>
            <person name="Dockter R.B."/>
            <person name="Fauchery L."/>
            <person name="Guy J."/>
            <person name="Iotti M."/>
            <person name="Le Tacon F."/>
            <person name="Lindquist E.A."/>
            <person name="Lipzen A."/>
            <person name="Malagnac F."/>
            <person name="Mello A."/>
            <person name="Molinier V."/>
            <person name="Miyauchi S."/>
            <person name="Poulain J."/>
            <person name="Riccioni C."/>
            <person name="Rubini A."/>
            <person name="Sitrit Y."/>
            <person name="Splivallo R."/>
            <person name="Traeger S."/>
            <person name="Wang M."/>
            <person name="Zifcakova L."/>
            <person name="Wipf D."/>
            <person name="Zambonelli A."/>
            <person name="Paolocci F."/>
            <person name="Nowrousian M."/>
            <person name="Ottonello S."/>
            <person name="Baldrian P."/>
            <person name="Spatafora J.W."/>
            <person name="Henrissat B."/>
            <person name="Nagy L.G."/>
            <person name="Aury J.M."/>
            <person name="Wincker P."/>
            <person name="Grigoriev I.V."/>
            <person name="Bonfante P."/>
            <person name="Martin F.M."/>
        </authorList>
    </citation>
    <scope>NUCLEOTIDE SEQUENCE [LARGE SCALE GENOMIC DNA]</scope>
    <source>
        <strain evidence="1 2">CCBAS932</strain>
    </source>
</reference>
<keyword evidence="2" id="KW-1185">Reference proteome</keyword>
<evidence type="ECO:0000313" key="2">
    <source>
        <dbReference type="Proteomes" id="UP000277580"/>
    </source>
</evidence>